<keyword evidence="1" id="KW-0472">Membrane</keyword>
<feature type="transmembrane region" description="Helical" evidence="1">
    <location>
        <begin position="49"/>
        <end position="71"/>
    </location>
</feature>
<sequence>MHINDEALVSSAPIRTPKKVSASYEKKDIWNSNKKKAQKKNTLNSSDGWVLLASTVCILSVFGITIFGIYLW</sequence>
<proteinExistence type="predicted"/>
<keyword evidence="1" id="KW-0812">Transmembrane</keyword>
<dbReference type="AlphaFoldDB" id="H8ZGJ9"/>
<dbReference type="Proteomes" id="UP000005622">
    <property type="component" value="Unassembled WGS sequence"/>
</dbReference>
<dbReference type="HOGENOM" id="CLU_2722779_0_0_1"/>
<evidence type="ECO:0000256" key="1">
    <source>
        <dbReference type="SAM" id="Phobius"/>
    </source>
</evidence>
<gene>
    <name evidence="2" type="ORF">NERG_02720</name>
</gene>
<reference evidence="2" key="1">
    <citation type="submission" date="2011-03" db="EMBL/GenBank/DDBJ databases">
        <title>The Genome Sequence of Nematocida sp1 strain ERTm2.</title>
        <authorList>
            <consortium name="The Broad Institute Genome Sequencing Platform"/>
            <consortium name="The Broad Institute Genome Sequencing Center for Infectious Disease"/>
            <person name="Cuomo C."/>
            <person name="Troemel E."/>
            <person name="Young S.K."/>
            <person name="Zeng Q."/>
            <person name="Gargeya S."/>
            <person name="Fitzgerald M."/>
            <person name="Haas B."/>
            <person name="Abouelleil A."/>
            <person name="Alvarado L."/>
            <person name="Arachchi H.M."/>
            <person name="Berlin A."/>
            <person name="Brown A."/>
            <person name="Chapman S.B."/>
            <person name="Chen Z."/>
            <person name="Dunbar C."/>
            <person name="Freedman E."/>
            <person name="Gearin G."/>
            <person name="Gellesch M."/>
            <person name="Goldberg J."/>
            <person name="Griggs A."/>
            <person name="Gujja S."/>
            <person name="Heilman E.R."/>
            <person name="Heiman D."/>
            <person name="Howarth C."/>
            <person name="Larson L."/>
            <person name="Lui A."/>
            <person name="MacDonald P.J.P."/>
            <person name="Mehta T."/>
            <person name="Montmayeur A."/>
            <person name="Murphy C."/>
            <person name="Neiman D."/>
            <person name="Pearson M."/>
            <person name="Priest M."/>
            <person name="Roberts A."/>
            <person name="Saif S."/>
            <person name="Shea T."/>
            <person name="Shenoy N."/>
            <person name="Sisk P."/>
            <person name="Stolte C."/>
            <person name="Sykes S."/>
            <person name="White J."/>
            <person name="Yandava C."/>
            <person name="Wortman J."/>
            <person name="Nusbaum C."/>
            <person name="Birren B."/>
        </authorList>
    </citation>
    <scope>NUCLEOTIDE SEQUENCE</scope>
    <source>
        <strain evidence="2">ERTm2</strain>
    </source>
</reference>
<name>H8ZGJ9_NEMA1</name>
<protein>
    <submittedName>
        <fullName evidence="2">Uncharacterized protein</fullName>
    </submittedName>
</protein>
<organism evidence="2">
    <name type="scientific">Nematocida ausubeli (strain ATCC PRA-371 / ERTm2)</name>
    <name type="common">Nematode killer fungus</name>
    <dbReference type="NCBI Taxonomy" id="1913371"/>
    <lineage>
        <taxon>Eukaryota</taxon>
        <taxon>Fungi</taxon>
        <taxon>Fungi incertae sedis</taxon>
        <taxon>Microsporidia</taxon>
        <taxon>Nematocida</taxon>
    </lineage>
</organism>
<dbReference type="EMBL" id="JH604691">
    <property type="protein sequence ID" value="EHY64234.1"/>
    <property type="molecule type" value="Genomic_DNA"/>
</dbReference>
<keyword evidence="1" id="KW-1133">Transmembrane helix</keyword>
<accession>H8ZGJ9</accession>
<evidence type="ECO:0000313" key="2">
    <source>
        <dbReference type="EMBL" id="EHY64234.1"/>
    </source>
</evidence>